<dbReference type="InterPro" id="IPR036873">
    <property type="entry name" value="Rhodanese-like_dom_sf"/>
</dbReference>
<dbReference type="Gene3D" id="3.40.250.10">
    <property type="entry name" value="Rhodanese-like domain"/>
    <property type="match status" value="1"/>
</dbReference>
<comment type="caution">
    <text evidence="3">The sequence shown here is derived from an EMBL/GenBank/DDBJ whole genome shotgun (WGS) entry which is preliminary data.</text>
</comment>
<name>A0ABT2BXW7_9BURK</name>
<gene>
    <name evidence="3" type="ORF">NX786_11135</name>
</gene>
<evidence type="ECO:0000313" key="4">
    <source>
        <dbReference type="Proteomes" id="UP001165263"/>
    </source>
</evidence>
<protein>
    <submittedName>
        <fullName evidence="3">Rhodanese-like domain-containing protein</fullName>
    </submittedName>
</protein>
<keyword evidence="4" id="KW-1185">Reference proteome</keyword>
<dbReference type="PANTHER" id="PTHR43031:SF1">
    <property type="entry name" value="PYRIDINE NUCLEOTIDE-DISULPHIDE OXIDOREDUCTASE"/>
    <property type="match status" value="1"/>
</dbReference>
<feature type="signal peptide" evidence="1">
    <location>
        <begin position="1"/>
        <end position="21"/>
    </location>
</feature>
<keyword evidence="1" id="KW-0732">Signal</keyword>
<feature type="domain" description="Rhodanese" evidence="2">
    <location>
        <begin position="57"/>
        <end position="144"/>
    </location>
</feature>
<reference evidence="3" key="1">
    <citation type="submission" date="2022-08" db="EMBL/GenBank/DDBJ databases">
        <title>Reclassification of Massilia species as members of the genera Telluria, Duganella, Pseudoduganella, Mokoshia gen. nov. and Zemynaea gen. nov. using orthogonal and non-orthogonal genome-based approaches.</title>
        <authorList>
            <person name="Bowman J.P."/>
        </authorList>
    </citation>
    <scope>NUCLEOTIDE SEQUENCE</scope>
    <source>
        <strain evidence="3">LMG 11547</strain>
    </source>
</reference>
<dbReference type="PANTHER" id="PTHR43031">
    <property type="entry name" value="FAD-DEPENDENT OXIDOREDUCTASE"/>
    <property type="match status" value="1"/>
</dbReference>
<accession>A0ABT2BXW7</accession>
<proteinExistence type="predicted"/>
<dbReference type="SUPFAM" id="SSF52821">
    <property type="entry name" value="Rhodanese/Cell cycle control phosphatase"/>
    <property type="match status" value="1"/>
</dbReference>
<dbReference type="CDD" id="cd00158">
    <property type="entry name" value="RHOD"/>
    <property type="match status" value="1"/>
</dbReference>
<dbReference type="Proteomes" id="UP001165263">
    <property type="component" value="Unassembled WGS sequence"/>
</dbReference>
<evidence type="ECO:0000256" key="1">
    <source>
        <dbReference type="SAM" id="SignalP"/>
    </source>
</evidence>
<evidence type="ECO:0000313" key="3">
    <source>
        <dbReference type="EMBL" id="MCS0629886.1"/>
    </source>
</evidence>
<dbReference type="EMBL" id="JANUHC010000003">
    <property type="protein sequence ID" value="MCS0629886.1"/>
    <property type="molecule type" value="Genomic_DNA"/>
</dbReference>
<dbReference type="InterPro" id="IPR050229">
    <property type="entry name" value="GlpE_sulfurtransferase"/>
</dbReference>
<evidence type="ECO:0000259" key="2">
    <source>
        <dbReference type="PROSITE" id="PS50206"/>
    </source>
</evidence>
<dbReference type="RefSeq" id="WP_259448983.1">
    <property type="nucleotide sequence ID" value="NZ_CP119520.1"/>
</dbReference>
<dbReference type="PROSITE" id="PS50206">
    <property type="entry name" value="RHODANESE_3"/>
    <property type="match status" value="1"/>
</dbReference>
<organism evidence="3 4">
    <name type="scientific">Telluria mixta</name>
    <dbReference type="NCBI Taxonomy" id="34071"/>
    <lineage>
        <taxon>Bacteria</taxon>
        <taxon>Pseudomonadati</taxon>
        <taxon>Pseudomonadota</taxon>
        <taxon>Betaproteobacteria</taxon>
        <taxon>Burkholderiales</taxon>
        <taxon>Oxalobacteraceae</taxon>
        <taxon>Telluria group</taxon>
        <taxon>Telluria</taxon>
    </lineage>
</organism>
<dbReference type="InterPro" id="IPR001763">
    <property type="entry name" value="Rhodanese-like_dom"/>
</dbReference>
<feature type="chain" id="PRO_5045287781" evidence="1">
    <location>
        <begin position="22"/>
        <end position="163"/>
    </location>
</feature>
<sequence>MNILKTTIAATLLLAGAASFAQEAAAPAAAKPAAAPQPWTYKTKQLSRAEIDKLLLQPGKVLVLDVRRPDELPSKGSFPVFLSIQNADLEKYLKYIPKDRQIVTVSNRAHRAGAAGDLLTLRGFKVAGAAGTLDYEEQGGVVEHIKPPAPPAAAPAPAVAQAQ</sequence>